<dbReference type="InterPro" id="IPR020864">
    <property type="entry name" value="MACPF"/>
</dbReference>
<dbReference type="EMBL" id="CAUOFW020008168">
    <property type="protein sequence ID" value="CAK9181847.1"/>
    <property type="molecule type" value="Genomic_DNA"/>
</dbReference>
<evidence type="ECO:0000313" key="3">
    <source>
        <dbReference type="Proteomes" id="UP001642360"/>
    </source>
</evidence>
<keyword evidence="3" id="KW-1185">Reference proteome</keyword>
<proteinExistence type="predicted"/>
<evidence type="ECO:0000259" key="1">
    <source>
        <dbReference type="PROSITE" id="PS51412"/>
    </source>
</evidence>
<dbReference type="Proteomes" id="UP001642360">
    <property type="component" value="Unassembled WGS sequence"/>
</dbReference>
<accession>A0ABC8UL95</accession>
<protein>
    <recommendedName>
        <fullName evidence="1">MACPF domain-containing protein</fullName>
    </recommendedName>
</protein>
<reference evidence="2 3" key="1">
    <citation type="submission" date="2024-02" db="EMBL/GenBank/DDBJ databases">
        <authorList>
            <person name="Vignale AGUSTIN F."/>
            <person name="Sosa J E."/>
            <person name="Modenutti C."/>
        </authorList>
    </citation>
    <scope>NUCLEOTIDE SEQUENCE [LARGE SCALE GENOMIC DNA]</scope>
</reference>
<dbReference type="AlphaFoldDB" id="A0ABC8UL95"/>
<organism evidence="2 3">
    <name type="scientific">Ilex paraguariensis</name>
    <name type="common">yerba mate</name>
    <dbReference type="NCBI Taxonomy" id="185542"/>
    <lineage>
        <taxon>Eukaryota</taxon>
        <taxon>Viridiplantae</taxon>
        <taxon>Streptophyta</taxon>
        <taxon>Embryophyta</taxon>
        <taxon>Tracheophyta</taxon>
        <taxon>Spermatophyta</taxon>
        <taxon>Magnoliopsida</taxon>
        <taxon>eudicotyledons</taxon>
        <taxon>Gunneridae</taxon>
        <taxon>Pentapetalae</taxon>
        <taxon>asterids</taxon>
        <taxon>campanulids</taxon>
        <taxon>Aquifoliales</taxon>
        <taxon>Aquifoliaceae</taxon>
        <taxon>Ilex</taxon>
    </lineage>
</organism>
<name>A0ABC8UL95_9AQUA</name>
<sequence length="610" mass="68069">MAFNANRLDPQSAAEKAVSVIGFGYDLSLDIRLSACKPGPSGSRLIELDERITKDLVVPGGVVVPNVSASIKCDKGERTRFRSDVLSFSQMSEQFNQELSLSGKIPSGLFNSMFAFKGYWQKDAAATKNLAFDGLFITLYNIELARSHIVLSEHIKQELPSTWDPAALAEFIDKYGTHIVVGVSMGGKDVIHIKQFQKSNLQPTEVQKLLKQLADVQYSEDSLTSKPDKSSEKLKDEQSLVWNLHPSFANSLRTSTAFHSKNEDIQSNHIRRGGLDNGQSHDQWLSTVSRFPNVISMAFVPIASLLSGVRGGGFLSHAINLYLRYKPPIEELHQFLEFQLPRQWAPAYGDLPLGHRRKKQASPSLQFTFMGPRLYVNTVKVDSGNRPITGIRLYLEGKKSDHLAIHLQHLSTLPQILQLSDDHSYKPIDEPMDRGYFEPVKWSIFSHVYTAPVEHNGARIDDTSASIVTKAWFEVKGMGIKKVLFLRLGFSMVANSSIRRSEWDEPSTSSRRSGLMSMLISAPFSTVLAQPEKPAKVDLNSAVYPGGPPMPKRAPKMSNFVDTKEMVRGPEDPPGYWVVTGTKLCVEDGRIRIKVKYSLLTIMSEDSLLM</sequence>
<dbReference type="InterPro" id="IPR044663">
    <property type="entry name" value="CAD1/NSL1-like"/>
</dbReference>
<evidence type="ECO:0000313" key="2">
    <source>
        <dbReference type="EMBL" id="CAK9181847.1"/>
    </source>
</evidence>
<dbReference type="Pfam" id="PF01823">
    <property type="entry name" value="MACPF"/>
    <property type="match status" value="1"/>
</dbReference>
<gene>
    <name evidence="2" type="ORF">ILEXP_LOCUS51958</name>
</gene>
<feature type="domain" description="MACPF" evidence="1">
    <location>
        <begin position="4"/>
        <end position="336"/>
    </location>
</feature>
<comment type="caution">
    <text evidence="2">The sequence shown here is derived from an EMBL/GenBank/DDBJ whole genome shotgun (WGS) entry which is preliminary data.</text>
</comment>
<dbReference type="SMART" id="SM00457">
    <property type="entry name" value="MACPF"/>
    <property type="match status" value="1"/>
</dbReference>
<dbReference type="PANTHER" id="PTHR33199">
    <property type="entry name" value="MACPF DOMAIN-CONTAINING PROTEIN CAD1"/>
    <property type="match status" value="1"/>
</dbReference>
<dbReference type="PROSITE" id="PS51412">
    <property type="entry name" value="MACPF_2"/>
    <property type="match status" value="1"/>
</dbReference>
<dbReference type="PANTHER" id="PTHR33199:SF8">
    <property type="entry name" value="MACPF DOMAIN-CONTAINING PROTEIN NSL1"/>
    <property type="match status" value="1"/>
</dbReference>